<dbReference type="GO" id="GO:0005669">
    <property type="term" value="C:transcription factor TFIID complex"/>
    <property type="evidence" value="ECO:0007669"/>
    <property type="project" value="InterPro"/>
</dbReference>
<sequence>MSGYTLQNQDVSARLDFDHNALSGSTRLVFQSGGTLPRQEGADINDQLMLALRVPAIEHAEYRRVIVNGTEARFHLARTIDPSVNPDAVNRSCSNVDLLTFDAVHVSAEPLCDSILYIEVLDNPSDLSVELQFEYSHLDNIGDDVRFSRHWLLPRCSTSYKQYSVFTTRPERDRWFPSAMVTPNVGVVPDCVYRIEVTVPKGYSAICGLPMNRDAESMESVPPSDDTETYRYKWTSSQHMGAYPVQSFALYAGEFEFWDGNVVQQRMKQSDSDTARCFLEDEDCLEEYSRTKTSDIGSANICYVTLKGFGFLLEPTNIVTSQCLDTYRKILELEYPTMVYMLFLPLRPFQNGPNLAAQIRTQTNIDIKRCTGFTGSESYLHMTFLEPLLPRFQGLYHCSGGNMVILSIDALHSYSDIDHDPRCLDYRQLIMHGLAGLFTLGRWVNPSCDMHLDLILQSYLIDQFIRRNMGHNDLKARLWACREALATVTELFGDVYPLCQRKGSPVSSDILLSSSSYVLKSRLIPSIMEGIFNSTNFLPDNFFIQALRRRLLALNAHMGRPLGEMSPVDNPDLWINGNTFWSAVADDIVRRYINVWNAKPPNRLVLQNQIDPRSKLDDILRRGVEHDHLNTIMKQYNSTVHSFIYGTGCPQLNVSFSLQLQRKGTSMDHLNFRVDIKSLQPPADINKDGISGYSLCKTAKLAVRNLYETYDRLAVVLQLQERLGSQPSAIFERVVQLYGISDAACCYSNPPALDFGDIANPKTIAESSEAGTLRRNMSLFQMWHDPVDLVGRDGNFLMGFGYIGPFPHGFCLGNGPIYDCVELLSQHYDVHSIIDTYVDNGSTYCGGYKYKNGYERLMGRGSLPVASNGGLPYWQLVHQQGVMIHPEEYSIPLSAGFSKQWISHFKIDIVEDDGVRENVKMIGDMVPISYKVNPRAERGRKKVALKGVPEKDPDEVVDDSQRKSDYIGHHSQSDKLVIDWMKMLFIGMHPELSQLDNRSVVAKVCSKVRLPLLWVSADSGFRLLARIRRCQSSGMWEQQLLSDNNIYSQLESAAALGQFGRSLNYDTSDNPIASIAVTKLELMMRRHRIHPAVRARCAYSLACLHNRDPRLQGAVQGVFNSYFAAFFLNNTSANYWHPSEARFMLDFFRALALLRNRLGYSPQMVVDMLSKALESMNGFNYMVHATNIVECCSYLSVPTCILKHAEEQRPNCLDLKRLWQLLWHLFRLDGIPGSGSRNRVLSAAFLRCISRQPVCLELCNARFISDSDIGFEFDFHYFIPLRDNVYYLSQKAFELGQTYYSNQVHIAAIESLLRLLCLCSHVVTFDDENGGIMRMQKVGFPEQLQRIHAFAGILEATRCCIALCERLIEKDLVSHAWESFGNVVEELSQSHPVLFINMDCDNSVVIRDLLYEQMRPRAASNRYYNVQIFIHIRSIINLLFGPGRLSESDPAPDQSLVTQHIESVTSGLSMPKIATFRRMYGDGARSGSTNWIEVAVEAIGALMELPQARWFIHNPELSLVGYRSMVKHPMWFSKIEEKARGGQYTMPMQFKADIALVFKNARIVNKADSLPYADSIFVEGQFDTLWPAIVRTFQRNAKGPVPK</sequence>
<dbReference type="Gene3D" id="1.20.920.10">
    <property type="entry name" value="Bromodomain-like"/>
    <property type="match status" value="1"/>
</dbReference>
<dbReference type="InterPro" id="IPR036427">
    <property type="entry name" value="Bromodomain-like_sf"/>
</dbReference>
<name>A7ATQ1_BABBO</name>
<dbReference type="SUPFAM" id="SSF47370">
    <property type="entry name" value="Bromodomain"/>
    <property type="match status" value="1"/>
</dbReference>
<dbReference type="GO" id="GO:0006367">
    <property type="term" value="P:transcription initiation at RNA polymerase II promoter"/>
    <property type="evidence" value="ECO:0007669"/>
    <property type="project" value="TreeGrafter"/>
</dbReference>
<dbReference type="InParanoid" id="A7ATQ1"/>
<evidence type="ECO:0000313" key="4">
    <source>
        <dbReference type="EMBL" id="EDO06312.1"/>
    </source>
</evidence>
<dbReference type="GO" id="GO:0003682">
    <property type="term" value="F:chromatin binding"/>
    <property type="evidence" value="ECO:0007669"/>
    <property type="project" value="TreeGrafter"/>
</dbReference>
<dbReference type="GO" id="GO:0016251">
    <property type="term" value="F:RNA polymerase II general transcription initiation factor activity"/>
    <property type="evidence" value="ECO:0007669"/>
    <property type="project" value="TreeGrafter"/>
</dbReference>
<dbReference type="GO" id="GO:0000976">
    <property type="term" value="F:transcription cis-regulatory region binding"/>
    <property type="evidence" value="ECO:0007669"/>
    <property type="project" value="TreeGrafter"/>
</dbReference>
<reference evidence="5" key="2">
    <citation type="journal article" date="2020" name="Data Brief">
        <title>Transcriptome dataset of Babesia bovis life stages within vertebrate and invertebrate hosts.</title>
        <authorList>
            <person name="Ueti M.W."/>
            <person name="Johnson W.C."/>
            <person name="Kappmeyer L.S."/>
            <person name="Herndon D.R."/>
            <person name="Mousel M.R."/>
            <person name="Reif K.E."/>
            <person name="Taus N.S."/>
            <person name="Ifeonu O.O."/>
            <person name="Silva J.C."/>
            <person name="Suarez C.E."/>
            <person name="Brayton K.A."/>
        </authorList>
    </citation>
    <scope>NUCLEOTIDE SEQUENCE [LARGE SCALE GENOMIC DNA]</scope>
</reference>
<dbReference type="PANTHER" id="PTHR15137:SF9">
    <property type="entry name" value="TRANSCRIPTION INITIATION FACTOR TFIID SUBUNIT 2"/>
    <property type="match status" value="1"/>
</dbReference>
<evidence type="ECO:0000259" key="3">
    <source>
        <dbReference type="PROSITE" id="PS50014"/>
    </source>
</evidence>
<evidence type="ECO:0000256" key="1">
    <source>
        <dbReference type="ARBA" id="ARBA00023117"/>
    </source>
</evidence>
<reference evidence="5" key="3">
    <citation type="journal article" date="2021" name="Int. J. Parasitol.">
        <title>Comparative analysis of gene expression between Babesia bovis blood stages and kinetes allowed by improved genome annotation.</title>
        <authorList>
            <person name="Ueti M.W."/>
            <person name="Johnson W.C."/>
            <person name="Kappmeyer L.S."/>
            <person name="Herndon D.R."/>
            <person name="Mousel M.R."/>
            <person name="Reif K.E."/>
            <person name="Taus N.S."/>
            <person name="Ifeonu O.O."/>
            <person name="Silva J.C."/>
            <person name="Suarez C.E."/>
            <person name="Brayton K.A."/>
        </authorList>
    </citation>
    <scope>NUCLEOTIDE SEQUENCE [LARGE SCALE GENOMIC DNA]</scope>
</reference>
<dbReference type="InterPro" id="IPR001487">
    <property type="entry name" value="Bromodomain"/>
</dbReference>
<dbReference type="CDD" id="cd04369">
    <property type="entry name" value="Bromodomain"/>
    <property type="match status" value="1"/>
</dbReference>
<dbReference type="SMART" id="SM00297">
    <property type="entry name" value="BROMO"/>
    <property type="match status" value="1"/>
</dbReference>
<dbReference type="RefSeq" id="XP_001609880.1">
    <property type="nucleotide sequence ID" value="XM_001609830.1"/>
</dbReference>
<dbReference type="GeneID" id="5478109"/>
<keyword evidence="5" id="KW-1185">Reference proteome</keyword>
<evidence type="ECO:0000256" key="2">
    <source>
        <dbReference type="PROSITE-ProRule" id="PRU00035"/>
    </source>
</evidence>
<dbReference type="eggNOG" id="ENOG502QPW5">
    <property type="taxonomic scope" value="Eukaryota"/>
</dbReference>
<dbReference type="EMBL" id="AAXT01000003">
    <property type="protein sequence ID" value="EDO06312.1"/>
    <property type="molecule type" value="Genomic_DNA"/>
</dbReference>
<dbReference type="OMA" id="GTSMDHL"/>
<feature type="domain" description="Bromo" evidence="3">
    <location>
        <begin position="1522"/>
        <end position="1572"/>
    </location>
</feature>
<dbReference type="InterPro" id="IPR037813">
    <property type="entry name" value="TAF2"/>
</dbReference>
<gene>
    <name evidence="4" type="ORF">BBOV_II003570</name>
</gene>
<dbReference type="STRING" id="5865.A7ATQ1"/>
<dbReference type="KEGG" id="bbo:BBOV_II003570"/>
<accession>A7ATQ1</accession>
<keyword evidence="1 2" id="KW-0103">Bromodomain</keyword>
<comment type="caution">
    <text evidence="4">The sequence shown here is derived from an EMBL/GenBank/DDBJ whole genome shotgun (WGS) entry which is preliminary data.</text>
</comment>
<dbReference type="VEuPathDB" id="PiroplasmaDB:BBOV_II003570"/>
<reference evidence="4 5" key="1">
    <citation type="journal article" date="2007" name="PLoS Pathog.">
        <title>Genome sequence of Babesia bovis and comparative analysis of apicomplexan hemoprotozoa.</title>
        <authorList>
            <person name="Brayton K.A."/>
            <person name="Lau A.O.T."/>
            <person name="Herndon D.R."/>
            <person name="Hannick L."/>
            <person name="Kappmeyer L.S."/>
            <person name="Berens S.J."/>
            <person name="Bidwell S.L."/>
            <person name="Brown W.C."/>
            <person name="Crabtree J."/>
            <person name="Fadrosh D."/>
            <person name="Feldblum T."/>
            <person name="Forberger H.A."/>
            <person name="Haas B.J."/>
            <person name="Howell J.M."/>
            <person name="Khouri H."/>
            <person name="Koo H."/>
            <person name="Mann D.J."/>
            <person name="Norimine J."/>
            <person name="Paulsen I.T."/>
            <person name="Radune D."/>
            <person name="Ren Q."/>
            <person name="Smith R.K. Jr."/>
            <person name="Suarez C.E."/>
            <person name="White O."/>
            <person name="Wortman J.R."/>
            <person name="Knowles D.P. Jr."/>
            <person name="McElwain T.F."/>
            <person name="Nene V.M."/>
        </authorList>
    </citation>
    <scope>NUCLEOTIDE SEQUENCE [LARGE SCALE GENOMIC DNA]</scope>
    <source>
        <strain evidence="4">T2Bo</strain>
    </source>
</reference>
<dbReference type="PANTHER" id="PTHR15137">
    <property type="entry name" value="TRANSCRIPTION INITIATION FACTOR TFIID"/>
    <property type="match status" value="1"/>
</dbReference>
<evidence type="ECO:0000313" key="5">
    <source>
        <dbReference type="Proteomes" id="UP000002173"/>
    </source>
</evidence>
<protein>
    <submittedName>
        <fullName evidence="4">Bromodomain containing protein</fullName>
    </submittedName>
</protein>
<dbReference type="PROSITE" id="PS50014">
    <property type="entry name" value="BROMODOMAIN_2"/>
    <property type="match status" value="1"/>
</dbReference>
<dbReference type="Proteomes" id="UP000002173">
    <property type="component" value="Unassembled WGS sequence"/>
</dbReference>
<dbReference type="Pfam" id="PF00439">
    <property type="entry name" value="Bromodomain"/>
    <property type="match status" value="1"/>
</dbReference>
<proteinExistence type="predicted"/>
<organism evidence="4 5">
    <name type="scientific">Babesia bovis</name>
    <dbReference type="NCBI Taxonomy" id="5865"/>
    <lineage>
        <taxon>Eukaryota</taxon>
        <taxon>Sar</taxon>
        <taxon>Alveolata</taxon>
        <taxon>Apicomplexa</taxon>
        <taxon>Aconoidasida</taxon>
        <taxon>Piroplasmida</taxon>
        <taxon>Babesiidae</taxon>
        <taxon>Babesia</taxon>
    </lineage>
</organism>